<name>A0A6J1HLQ3_CUCMA</name>
<dbReference type="KEGG" id="cmax:111465355"/>
<dbReference type="OrthoDB" id="1750502at2759"/>
<reference evidence="3" key="1">
    <citation type="submission" date="2025-08" db="UniProtKB">
        <authorList>
            <consortium name="RefSeq"/>
        </authorList>
    </citation>
    <scope>IDENTIFICATION</scope>
    <source>
        <tissue evidence="3">Young leaves</tissue>
    </source>
</reference>
<sequence length="183" mass="20235">MPPRNQNKLPLRAEHIHGEKPSASRKPQSLDNSPSSTLSLSTMLLGYRNLEKLLKKVSLALQPALVLFSLKHAVLSKQAPLVRRAVWARLTSIRSEYPPQELKSLRDSLAQKGLPLSRSTINGYEASGGEDSDRVPLLNLFIHARLHDETYPIMKGLPGSHSEDGALATYPTLLKCSLLFYCG</sequence>
<protein>
    <submittedName>
        <fullName evidence="3">Uncharacterized protein LOC111465355</fullName>
    </submittedName>
</protein>
<dbReference type="GeneID" id="111465355"/>
<evidence type="ECO:0000313" key="2">
    <source>
        <dbReference type="Proteomes" id="UP000504608"/>
    </source>
</evidence>
<proteinExistence type="predicted"/>
<feature type="region of interest" description="Disordered" evidence="1">
    <location>
        <begin position="1"/>
        <end position="35"/>
    </location>
</feature>
<organism evidence="2 3">
    <name type="scientific">Cucurbita maxima</name>
    <name type="common">Pumpkin</name>
    <name type="synonym">Winter squash</name>
    <dbReference type="NCBI Taxonomy" id="3661"/>
    <lineage>
        <taxon>Eukaryota</taxon>
        <taxon>Viridiplantae</taxon>
        <taxon>Streptophyta</taxon>
        <taxon>Embryophyta</taxon>
        <taxon>Tracheophyta</taxon>
        <taxon>Spermatophyta</taxon>
        <taxon>Magnoliopsida</taxon>
        <taxon>eudicotyledons</taxon>
        <taxon>Gunneridae</taxon>
        <taxon>Pentapetalae</taxon>
        <taxon>rosids</taxon>
        <taxon>fabids</taxon>
        <taxon>Cucurbitales</taxon>
        <taxon>Cucurbitaceae</taxon>
        <taxon>Cucurbiteae</taxon>
        <taxon>Cucurbita</taxon>
    </lineage>
</organism>
<dbReference type="AlphaFoldDB" id="A0A6J1HLQ3"/>
<evidence type="ECO:0000256" key="1">
    <source>
        <dbReference type="SAM" id="MobiDB-lite"/>
    </source>
</evidence>
<dbReference type="RefSeq" id="XP_022965451.1">
    <property type="nucleotide sequence ID" value="XM_023109683.1"/>
</dbReference>
<keyword evidence="2" id="KW-1185">Reference proteome</keyword>
<accession>A0A6J1HLQ3</accession>
<gene>
    <name evidence="3" type="primary">LOC111465355</name>
</gene>
<feature type="compositionally biased region" description="Basic and acidic residues" evidence="1">
    <location>
        <begin position="11"/>
        <end position="22"/>
    </location>
</feature>
<dbReference type="Proteomes" id="UP000504608">
    <property type="component" value="Unplaced"/>
</dbReference>
<evidence type="ECO:0000313" key="3">
    <source>
        <dbReference type="RefSeq" id="XP_022965451.1"/>
    </source>
</evidence>